<evidence type="ECO:0000313" key="15">
    <source>
        <dbReference type="Proteomes" id="UP000531231"/>
    </source>
</evidence>
<dbReference type="RefSeq" id="WP_246176076.1">
    <property type="nucleotide sequence ID" value="NZ_JACHIL010000002.1"/>
</dbReference>
<evidence type="ECO:0000256" key="12">
    <source>
        <dbReference type="SAM" id="MobiDB-lite"/>
    </source>
</evidence>
<dbReference type="InterPro" id="IPR003594">
    <property type="entry name" value="HATPase_dom"/>
</dbReference>
<gene>
    <name evidence="11" type="primary">parE</name>
    <name evidence="14" type="ORF">HNQ68_001404</name>
</gene>
<dbReference type="PANTHER" id="PTHR45866:SF4">
    <property type="entry name" value="DNA TOPOISOMERASE 4 SUBUNIT B"/>
    <property type="match status" value="1"/>
</dbReference>
<evidence type="ECO:0000256" key="4">
    <source>
        <dbReference type="ARBA" id="ARBA00022741"/>
    </source>
</evidence>
<feature type="site" description="Interaction with DNA" evidence="11">
    <location>
        <position position="611"/>
    </location>
</feature>
<organism evidence="14 15">
    <name type="scientific">Pseudochrobactrum saccharolyticum</name>
    <dbReference type="NCBI Taxonomy" id="354352"/>
    <lineage>
        <taxon>Bacteria</taxon>
        <taxon>Pseudomonadati</taxon>
        <taxon>Pseudomonadota</taxon>
        <taxon>Alphaproteobacteria</taxon>
        <taxon>Hyphomicrobiales</taxon>
        <taxon>Brucellaceae</taxon>
        <taxon>Pseudochrobactrum</taxon>
    </lineage>
</organism>
<dbReference type="SMART" id="SM00433">
    <property type="entry name" value="TOP2c"/>
    <property type="match status" value="1"/>
</dbReference>
<keyword evidence="4 11" id="KW-0547">Nucleotide-binding</keyword>
<feature type="compositionally biased region" description="Polar residues" evidence="12">
    <location>
        <begin position="1"/>
        <end position="13"/>
    </location>
</feature>
<dbReference type="Gene3D" id="3.30.230.10">
    <property type="match status" value="1"/>
</dbReference>
<dbReference type="InterPro" id="IPR020568">
    <property type="entry name" value="Ribosomal_Su5_D2-typ_SF"/>
</dbReference>
<dbReference type="HAMAP" id="MF_00938">
    <property type="entry name" value="ParE_type1"/>
    <property type="match status" value="1"/>
</dbReference>
<dbReference type="Gene3D" id="3.30.565.10">
    <property type="entry name" value="Histidine kinase-like ATPase, C-terminal domain"/>
    <property type="match status" value="1"/>
</dbReference>
<keyword evidence="7 11" id="KW-0799">Topoisomerase</keyword>
<dbReference type="InterPro" id="IPR013760">
    <property type="entry name" value="Topo_IIA-like_dom_sf"/>
</dbReference>
<dbReference type="InterPro" id="IPR036890">
    <property type="entry name" value="HATPase_C_sf"/>
</dbReference>
<comment type="cofactor">
    <cofactor evidence="2">
        <name>Mg(2+)</name>
        <dbReference type="ChEBI" id="CHEBI:18420"/>
    </cofactor>
</comment>
<dbReference type="Pfam" id="PF02518">
    <property type="entry name" value="HATPase_c"/>
    <property type="match status" value="1"/>
</dbReference>
<dbReference type="PROSITE" id="PS50880">
    <property type="entry name" value="TOPRIM"/>
    <property type="match status" value="1"/>
</dbReference>
<feature type="site" description="Interaction with DNA" evidence="11">
    <location>
        <position position="559"/>
    </location>
</feature>
<feature type="binding site" evidence="11">
    <location>
        <position position="145"/>
    </location>
    <ligand>
        <name>ATP</name>
        <dbReference type="ChEBI" id="CHEBI:30616"/>
    </ligand>
</feature>
<dbReference type="InterPro" id="IPR014721">
    <property type="entry name" value="Ribsml_uS5_D2-typ_fold_subgr"/>
</dbReference>
<dbReference type="Pfam" id="PF00204">
    <property type="entry name" value="DNA_gyraseB"/>
    <property type="match status" value="1"/>
</dbReference>
<dbReference type="AlphaFoldDB" id="A0A7W8AKF6"/>
<dbReference type="InterPro" id="IPR005737">
    <property type="entry name" value="TopoIV_B_Gneg"/>
</dbReference>
<reference evidence="14 15" key="1">
    <citation type="submission" date="2020-08" db="EMBL/GenBank/DDBJ databases">
        <title>Genomic Encyclopedia of Type Strains, Phase IV (KMG-IV): sequencing the most valuable type-strain genomes for metagenomic binning, comparative biology and taxonomic classification.</title>
        <authorList>
            <person name="Goeker M."/>
        </authorList>
    </citation>
    <scope>NUCLEOTIDE SEQUENCE [LARGE SCALE GENOMIC DNA]</scope>
    <source>
        <strain evidence="14 15">DSM 25620</strain>
    </source>
</reference>
<dbReference type="SUPFAM" id="SSF56719">
    <property type="entry name" value="Type II DNA topoisomerase"/>
    <property type="match status" value="1"/>
</dbReference>
<dbReference type="GO" id="GO:0005524">
    <property type="term" value="F:ATP binding"/>
    <property type="evidence" value="ECO:0007669"/>
    <property type="project" value="UniProtKB-UniRule"/>
</dbReference>
<evidence type="ECO:0000256" key="7">
    <source>
        <dbReference type="ARBA" id="ARBA00023029"/>
    </source>
</evidence>
<evidence type="ECO:0000256" key="5">
    <source>
        <dbReference type="ARBA" id="ARBA00022840"/>
    </source>
</evidence>
<dbReference type="InterPro" id="IPR018522">
    <property type="entry name" value="TopoIIA_CS"/>
</dbReference>
<keyword evidence="6" id="KW-0460">Magnesium</keyword>
<evidence type="ECO:0000256" key="3">
    <source>
        <dbReference type="ARBA" id="ARBA00022723"/>
    </source>
</evidence>
<dbReference type="SUPFAM" id="SSF54211">
    <property type="entry name" value="Ribosomal protein S5 domain 2-like"/>
    <property type="match status" value="1"/>
</dbReference>
<keyword evidence="8 11" id="KW-0238">DNA-binding</keyword>
<accession>A0A7W8AKF6</accession>
<dbReference type="FunFam" id="3.30.230.10:FF:000047">
    <property type="entry name" value="DNA topoisomerase 4 subunit B"/>
    <property type="match status" value="1"/>
</dbReference>
<dbReference type="InterPro" id="IPR001241">
    <property type="entry name" value="Topo_IIA"/>
</dbReference>
<evidence type="ECO:0000256" key="10">
    <source>
        <dbReference type="ARBA" id="ARBA00063644"/>
    </source>
</evidence>
<sequence>MDNSDDLFSNILSNARGRQAIQPESPVSVAETVSSPLEPAPVAKPATELRPAPAVKPAVTEPAPKPVAELRPADSKPVAELRPAPTSAPVAELRSAPASSDGSDYNASAIRVLEGLEPVRLRPGMYIGGTDEKALHHLFAEVIDNAMDEAVAGHANFIDVNLDAEGFLTVSDNGRGIPVENHPQVPGKSTLEVIMTKLHAGGKFDGKAYETSGGLHGVGVSVVNALSDLLEVEVARARRLYRLRFSRGLPLGDLEELGEVHNRRGTRVRFHPDPDIFGKNAKFDPERLYRMARSKAYLFGGVEIRWSCDPSLLDPKKGIPEKAVFHFPGGLKDFLAASLGKEFMVTREIFSGKTEKQGGHGAVEWAIAWYGGDSFVHSYCNTIPTGEGGTHEAGLRLALTRGLKAYAELTNNKRASVITTDDVMISAAGMMSVFIREPEFVGQTKDKLATVEAQRIVENAIRDPFDHWLAASPQEASKLLDWVVERAEERLRRRQEKETTRKTATRKLRLPGKLADCSQNSAAGAELFIVEGDSAGGSAKQARNRTNQAILPLRGKILNVASAGRDKLTANQQIGDLVQALGCGTRKNYREDDLRYDRIIIMTDADVDGAHIASLLITFFYQEMPQLITGGHLYLAVPPLYRLSQGGKVAYARDDAHKDELIRTMFTGKSKIEIGRFKGLGEMRADQLKETTMDPKKRTLLRVDLMEDENGSTKSTVDDLMGTKPEARFRFIQENAEFVQELDI</sequence>
<evidence type="ECO:0000256" key="9">
    <source>
        <dbReference type="ARBA" id="ARBA00023235"/>
    </source>
</evidence>
<dbReference type="FunFam" id="3.30.565.10:FF:000002">
    <property type="entry name" value="DNA gyrase subunit B"/>
    <property type="match status" value="1"/>
</dbReference>
<comment type="caution">
    <text evidence="14">The sequence shown here is derived from an EMBL/GenBank/DDBJ whole genome shotgun (WGS) entry which is preliminary data.</text>
</comment>
<feature type="binding site" evidence="11">
    <location>
        <begin position="214"/>
        <end position="220"/>
    </location>
    <ligand>
        <name>ATP</name>
        <dbReference type="ChEBI" id="CHEBI:30616"/>
    </ligand>
</feature>
<name>A0A7W8AKF6_9HYPH</name>
<keyword evidence="3" id="KW-0479">Metal-binding</keyword>
<dbReference type="PRINTS" id="PR01159">
    <property type="entry name" value="DNAGYRASEB"/>
</dbReference>
<evidence type="ECO:0000256" key="2">
    <source>
        <dbReference type="ARBA" id="ARBA00001946"/>
    </source>
</evidence>
<comment type="similarity">
    <text evidence="11">Belongs to the type II topoisomerase family. ParE type 1 subfamily.</text>
</comment>
<dbReference type="PROSITE" id="PS00177">
    <property type="entry name" value="TOPOISOMERASE_II"/>
    <property type="match status" value="1"/>
</dbReference>
<dbReference type="Pfam" id="PF01751">
    <property type="entry name" value="Toprim"/>
    <property type="match status" value="1"/>
</dbReference>
<keyword evidence="9 11" id="KW-0413">Isomerase</keyword>
<dbReference type="Pfam" id="PF00986">
    <property type="entry name" value="DNA_gyraseB_C"/>
    <property type="match status" value="1"/>
</dbReference>
<dbReference type="InterPro" id="IPR000565">
    <property type="entry name" value="Topo_IIA_B"/>
</dbReference>
<dbReference type="CDD" id="cd00822">
    <property type="entry name" value="TopoII_Trans_DNA_gyrase"/>
    <property type="match status" value="1"/>
</dbReference>
<evidence type="ECO:0000259" key="13">
    <source>
        <dbReference type="PROSITE" id="PS50880"/>
    </source>
</evidence>
<keyword evidence="15" id="KW-1185">Reference proteome</keyword>
<dbReference type="GO" id="GO:0046872">
    <property type="term" value="F:metal ion binding"/>
    <property type="evidence" value="ECO:0007669"/>
    <property type="project" value="UniProtKB-KW"/>
</dbReference>
<dbReference type="GO" id="GO:0007059">
    <property type="term" value="P:chromosome segregation"/>
    <property type="evidence" value="ECO:0007669"/>
    <property type="project" value="UniProtKB-UniRule"/>
</dbReference>
<dbReference type="InterPro" id="IPR013506">
    <property type="entry name" value="Topo_IIA_bsu_dom2"/>
</dbReference>
<evidence type="ECO:0000256" key="6">
    <source>
        <dbReference type="ARBA" id="ARBA00022842"/>
    </source>
</evidence>
<dbReference type="SMART" id="SM00387">
    <property type="entry name" value="HATPase_c"/>
    <property type="match status" value="1"/>
</dbReference>
<dbReference type="InterPro" id="IPR013759">
    <property type="entry name" value="Topo_IIA_B_C"/>
</dbReference>
<dbReference type="FunFam" id="3.40.50.670:FF:000006">
    <property type="entry name" value="DNA topoisomerase (ATP-hydrolyzing)"/>
    <property type="match status" value="1"/>
</dbReference>
<keyword evidence="5 11" id="KW-0067">ATP-binding</keyword>
<dbReference type="NCBIfam" id="TIGR01055">
    <property type="entry name" value="parE_Gneg"/>
    <property type="match status" value="1"/>
</dbReference>
<feature type="domain" description="Toprim" evidence="13">
    <location>
        <begin position="525"/>
        <end position="639"/>
    </location>
</feature>
<evidence type="ECO:0000313" key="14">
    <source>
        <dbReference type="EMBL" id="MBB5090880.1"/>
    </source>
</evidence>
<dbReference type="GO" id="GO:0003677">
    <property type="term" value="F:DNA binding"/>
    <property type="evidence" value="ECO:0007669"/>
    <property type="project" value="UniProtKB-UniRule"/>
</dbReference>
<dbReference type="InterPro" id="IPR006171">
    <property type="entry name" value="TOPRIM_dom"/>
</dbReference>
<dbReference type="Proteomes" id="UP000531231">
    <property type="component" value="Unassembled WGS sequence"/>
</dbReference>
<dbReference type="SUPFAM" id="SSF55874">
    <property type="entry name" value="ATPase domain of HSP90 chaperone/DNA topoisomerase II/histidine kinase"/>
    <property type="match status" value="1"/>
</dbReference>
<evidence type="ECO:0000256" key="11">
    <source>
        <dbReference type="HAMAP-Rule" id="MF_00938"/>
    </source>
</evidence>
<dbReference type="EC" id="5.6.2.2" evidence="11"/>
<proteinExistence type="inferred from homology"/>
<dbReference type="PRINTS" id="PR00418">
    <property type="entry name" value="TPI2FAMILY"/>
</dbReference>
<dbReference type="GO" id="GO:0005694">
    <property type="term" value="C:chromosome"/>
    <property type="evidence" value="ECO:0007669"/>
    <property type="project" value="InterPro"/>
</dbReference>
<feature type="binding site" evidence="11">
    <location>
        <position position="445"/>
    </location>
    <ligand>
        <name>ATP</name>
        <dbReference type="ChEBI" id="CHEBI:30616"/>
    </ligand>
</feature>
<dbReference type="InterPro" id="IPR002288">
    <property type="entry name" value="DNA_gyrase_B_C"/>
</dbReference>
<comment type="function">
    <text evidence="11">Topoisomerase IV is essential for chromosome segregation. It relaxes supercoiled DNA. Performs the decatenation events required during the replication of a circular DNA molecule.</text>
</comment>
<dbReference type="Gene3D" id="3.40.50.670">
    <property type="match status" value="1"/>
</dbReference>
<feature type="binding site" evidence="11">
    <location>
        <position position="172"/>
    </location>
    <ligand>
        <name>ATP</name>
        <dbReference type="ChEBI" id="CHEBI:30616"/>
    </ligand>
</feature>
<protein>
    <recommendedName>
        <fullName evidence="11">DNA topoisomerase 4 subunit B</fullName>
        <ecNumber evidence="11">5.6.2.2</ecNumber>
    </recommendedName>
    <alternativeName>
        <fullName evidence="11">Topoisomerase IV subunit B</fullName>
    </alternativeName>
</protein>
<comment type="subunit">
    <text evidence="10 11">Heterotetramer composed of ParC and ParE.</text>
</comment>
<comment type="catalytic activity">
    <reaction evidence="1 11">
        <text>ATP-dependent breakage, passage and rejoining of double-stranded DNA.</text>
        <dbReference type="EC" id="5.6.2.2"/>
    </reaction>
</comment>
<dbReference type="CDD" id="cd16928">
    <property type="entry name" value="HATPase_GyrB-like"/>
    <property type="match status" value="1"/>
</dbReference>
<dbReference type="EMBL" id="JACHIL010000002">
    <property type="protein sequence ID" value="MBB5090880.1"/>
    <property type="molecule type" value="Genomic_DNA"/>
</dbReference>
<feature type="region of interest" description="Disordered" evidence="12">
    <location>
        <begin position="1"/>
        <end position="101"/>
    </location>
</feature>
<dbReference type="GO" id="GO:0003918">
    <property type="term" value="F:DNA topoisomerase type II (double strand cut, ATP-hydrolyzing) activity"/>
    <property type="evidence" value="ECO:0007669"/>
    <property type="project" value="UniProtKB-UniRule"/>
</dbReference>
<dbReference type="GO" id="GO:0006265">
    <property type="term" value="P:DNA topological change"/>
    <property type="evidence" value="ECO:0007669"/>
    <property type="project" value="UniProtKB-UniRule"/>
</dbReference>
<feature type="site" description="Interaction with DNA" evidence="11">
    <location>
        <position position="728"/>
    </location>
</feature>
<evidence type="ECO:0000256" key="8">
    <source>
        <dbReference type="ARBA" id="ARBA00023125"/>
    </source>
</evidence>
<feature type="binding site" evidence="11">
    <location>
        <position position="105"/>
    </location>
    <ligand>
        <name>ATP</name>
        <dbReference type="ChEBI" id="CHEBI:30616"/>
    </ligand>
</feature>
<dbReference type="PANTHER" id="PTHR45866">
    <property type="entry name" value="DNA GYRASE/TOPOISOMERASE SUBUNIT B"/>
    <property type="match status" value="1"/>
</dbReference>
<evidence type="ECO:0000256" key="1">
    <source>
        <dbReference type="ARBA" id="ARBA00000185"/>
    </source>
</evidence>